<sequence length="322" mass="34101">MVRNKRVGAKASVLAAAAALLLTACGGAGVDAEASAAPSGDAALAECGSYAIAMHAWVGYTASAQVITEVAKANGCDISQVTLAEAGVTYDAMESGSVDLVVEDWGGGRWQEWADRGALVEVGDNGNVGIIGMYVPQWMADEYPDITDSANLNKYADLFVNDESKGKGAWYEGPPGYTTIGEKMVSANELNFTVLPQGSEAALIDIFTKAAENKTAAIGYWWTPQNFLAKVPMARVNFPANDWTDPAEASGLTDYPELPLMKLATPKAMEANDAFTKIVKNFKWTNDDQNAVAADIESGTDPAVAAQKWIDANKATVDGWLK</sequence>
<dbReference type="SUPFAM" id="SSF53850">
    <property type="entry name" value="Periplasmic binding protein-like II"/>
    <property type="match status" value="1"/>
</dbReference>
<dbReference type="Gene3D" id="3.40.190.10">
    <property type="entry name" value="Periplasmic binding protein-like II"/>
    <property type="match status" value="1"/>
</dbReference>
<dbReference type="EMBL" id="JNSL01000237">
    <property type="protein sequence ID" value="KGA11376.1"/>
    <property type="molecule type" value="Genomic_DNA"/>
</dbReference>
<protein>
    <recommendedName>
        <fullName evidence="1">ABC-type glycine betaine transport system substrate-binding domain-containing protein</fullName>
    </recommendedName>
</protein>
<comment type="caution">
    <text evidence="2">The sequence shown here is derived from an EMBL/GenBank/DDBJ whole genome shotgun (WGS) entry which is preliminary data.</text>
</comment>
<dbReference type="Pfam" id="PF04069">
    <property type="entry name" value="OpuAC"/>
    <property type="match status" value="1"/>
</dbReference>
<name>A0A094QAT0_9ZZZZ</name>
<dbReference type="AlphaFoldDB" id="A0A094QAT0"/>
<feature type="domain" description="ABC-type glycine betaine transport system substrate-binding" evidence="1">
    <location>
        <begin position="52"/>
        <end position="311"/>
    </location>
</feature>
<gene>
    <name evidence="2" type="ORF">GM51_22680</name>
</gene>
<dbReference type="GO" id="GO:0022857">
    <property type="term" value="F:transmembrane transporter activity"/>
    <property type="evidence" value="ECO:0007669"/>
    <property type="project" value="InterPro"/>
</dbReference>
<dbReference type="PROSITE" id="PS51257">
    <property type="entry name" value="PROKAR_LIPOPROTEIN"/>
    <property type="match status" value="1"/>
</dbReference>
<evidence type="ECO:0000259" key="1">
    <source>
        <dbReference type="Pfam" id="PF04069"/>
    </source>
</evidence>
<reference evidence="2" key="1">
    <citation type="submission" date="2014-06" db="EMBL/GenBank/DDBJ databases">
        <title>Key roles for freshwater Actinobacteria revealed by deep metagenomic sequencing.</title>
        <authorList>
            <person name="Ghai R."/>
            <person name="Mizuno C.M."/>
            <person name="Picazo A."/>
            <person name="Camacho A."/>
            <person name="Rodriguez-Valera F."/>
        </authorList>
    </citation>
    <scope>NUCLEOTIDE SEQUENCE</scope>
</reference>
<evidence type="ECO:0000313" key="2">
    <source>
        <dbReference type="EMBL" id="KGA11376.1"/>
    </source>
</evidence>
<dbReference type="Gene3D" id="3.10.105.10">
    <property type="entry name" value="Dipeptide-binding Protein, Domain 3"/>
    <property type="match status" value="1"/>
</dbReference>
<dbReference type="GO" id="GO:0043190">
    <property type="term" value="C:ATP-binding cassette (ABC) transporter complex"/>
    <property type="evidence" value="ECO:0007669"/>
    <property type="project" value="InterPro"/>
</dbReference>
<organism evidence="2">
    <name type="scientific">freshwater metagenome</name>
    <dbReference type="NCBI Taxonomy" id="449393"/>
    <lineage>
        <taxon>unclassified sequences</taxon>
        <taxon>metagenomes</taxon>
        <taxon>ecological metagenomes</taxon>
    </lineage>
</organism>
<dbReference type="InterPro" id="IPR007210">
    <property type="entry name" value="ABC_Gly_betaine_transp_sub-bd"/>
</dbReference>
<proteinExistence type="predicted"/>
<accession>A0A094QAT0</accession>
<dbReference type="Gene3D" id="3.40.190.100">
    <property type="entry name" value="Glycine betaine-binding periplasmic protein, domain 2"/>
    <property type="match status" value="1"/>
</dbReference>